<feature type="transmembrane region" description="Helical" evidence="1">
    <location>
        <begin position="12"/>
        <end position="34"/>
    </location>
</feature>
<keyword evidence="4" id="KW-1185">Reference proteome</keyword>
<dbReference type="InterPro" id="IPR013106">
    <property type="entry name" value="Ig_V-set"/>
</dbReference>
<dbReference type="Pfam" id="PF07686">
    <property type="entry name" value="V-set"/>
    <property type="match status" value="1"/>
</dbReference>
<comment type="caution">
    <text evidence="3">The sequence shown here is derived from an EMBL/GenBank/DDBJ whole genome shotgun (WGS) entry which is preliminary data.</text>
</comment>
<reference evidence="3 4" key="1">
    <citation type="submission" date="2020-04" db="EMBL/GenBank/DDBJ databases">
        <title>Chromosome-level genome assembly of a cyprinid fish Onychostoma macrolepis by integration of Nanopore Sequencing, Bionano and Hi-C technology.</title>
        <authorList>
            <person name="Wang D."/>
        </authorList>
    </citation>
    <scope>NUCLEOTIDE SEQUENCE [LARGE SCALE GENOMIC DNA]</scope>
    <source>
        <strain evidence="3">SWU-2019</strain>
        <tissue evidence="3">Muscle</tissue>
    </source>
</reference>
<accession>A0A7J6BSV4</accession>
<keyword evidence="1" id="KW-1133">Transmembrane helix</keyword>
<gene>
    <name evidence="3" type="ORF">G5714_021922</name>
</gene>
<dbReference type="SUPFAM" id="SSF48726">
    <property type="entry name" value="Immunoglobulin"/>
    <property type="match status" value="1"/>
</dbReference>
<dbReference type="InterPro" id="IPR013783">
    <property type="entry name" value="Ig-like_fold"/>
</dbReference>
<dbReference type="InterPro" id="IPR036179">
    <property type="entry name" value="Ig-like_dom_sf"/>
</dbReference>
<dbReference type="InterPro" id="IPR003599">
    <property type="entry name" value="Ig_sub"/>
</dbReference>
<name>A0A7J6BSV4_9TELE</name>
<protein>
    <recommendedName>
        <fullName evidence="2">Immunoglobulin domain-containing protein</fullName>
    </recommendedName>
</protein>
<evidence type="ECO:0000313" key="4">
    <source>
        <dbReference type="Proteomes" id="UP000579812"/>
    </source>
</evidence>
<evidence type="ECO:0000313" key="3">
    <source>
        <dbReference type="EMBL" id="KAF4097914.1"/>
    </source>
</evidence>
<sequence length="287" mass="33528">MMSEKTDQSKPDFLCLTWLNFFSFCCVLAFSAVWEEPGFLIKCFICNYNMRILQLHLCLLIWCQAAETLTDQLTNLGQNVTINCDIKNEVYWFLLKLPYSSVILRSFSYPDPFYYNEHFRKKYSLQSNHLFINNVTIDDLGVYYCMSTNKDSQFSNATRLYIIKPTPPTECQNYTAVQYIQNQTSVKYIEQNQTSWQTLTLISGLINAFLVIVVIGLLKICACRNERPAELSQQLRYTDLESTQVIQQHLDPNQSQCCSGLWDVWFLLMEVRNAHNDLKIQTYSSFL</sequence>
<dbReference type="Gene3D" id="2.60.40.10">
    <property type="entry name" value="Immunoglobulins"/>
    <property type="match status" value="1"/>
</dbReference>
<feature type="domain" description="Immunoglobulin" evidence="2">
    <location>
        <begin position="69"/>
        <end position="163"/>
    </location>
</feature>
<keyword evidence="1" id="KW-0812">Transmembrane</keyword>
<dbReference type="EMBL" id="JAAMOB010000022">
    <property type="protein sequence ID" value="KAF4097914.1"/>
    <property type="molecule type" value="Genomic_DNA"/>
</dbReference>
<feature type="transmembrane region" description="Helical" evidence="1">
    <location>
        <begin position="196"/>
        <end position="218"/>
    </location>
</feature>
<evidence type="ECO:0000259" key="2">
    <source>
        <dbReference type="SMART" id="SM00409"/>
    </source>
</evidence>
<dbReference type="Proteomes" id="UP000579812">
    <property type="component" value="Unassembled WGS sequence"/>
</dbReference>
<proteinExistence type="predicted"/>
<organism evidence="3 4">
    <name type="scientific">Onychostoma macrolepis</name>
    <dbReference type="NCBI Taxonomy" id="369639"/>
    <lineage>
        <taxon>Eukaryota</taxon>
        <taxon>Metazoa</taxon>
        <taxon>Chordata</taxon>
        <taxon>Craniata</taxon>
        <taxon>Vertebrata</taxon>
        <taxon>Euteleostomi</taxon>
        <taxon>Actinopterygii</taxon>
        <taxon>Neopterygii</taxon>
        <taxon>Teleostei</taxon>
        <taxon>Ostariophysi</taxon>
        <taxon>Cypriniformes</taxon>
        <taxon>Cyprinidae</taxon>
        <taxon>Acrossocheilinae</taxon>
        <taxon>Onychostoma</taxon>
    </lineage>
</organism>
<keyword evidence="1" id="KW-0472">Membrane</keyword>
<dbReference type="AlphaFoldDB" id="A0A7J6BSV4"/>
<evidence type="ECO:0000256" key="1">
    <source>
        <dbReference type="SAM" id="Phobius"/>
    </source>
</evidence>
<dbReference type="SMART" id="SM00409">
    <property type="entry name" value="IG"/>
    <property type="match status" value="1"/>
</dbReference>